<proteinExistence type="predicted"/>
<dbReference type="GO" id="GO:0030488">
    <property type="term" value="P:tRNA methylation"/>
    <property type="evidence" value="ECO:0007669"/>
    <property type="project" value="TreeGrafter"/>
</dbReference>
<dbReference type="InterPro" id="IPR016024">
    <property type="entry name" value="ARM-type_fold"/>
</dbReference>
<dbReference type="Proteomes" id="UP000069272">
    <property type="component" value="Unassembled WGS sequence"/>
</dbReference>
<dbReference type="KEGG" id="aali:118468854"/>
<evidence type="ECO:0000313" key="2">
    <source>
        <dbReference type="Proteomes" id="UP000069272"/>
    </source>
</evidence>
<dbReference type="PANTHER" id="PTHR14387:SF0">
    <property type="entry name" value="DUF2428 DOMAIN-CONTAINING PROTEIN"/>
    <property type="match status" value="1"/>
</dbReference>
<dbReference type="VEuPathDB" id="VectorBase:AALB006264"/>
<dbReference type="PANTHER" id="PTHR14387">
    <property type="entry name" value="THADA/DEATH RECEPTOR INTERACTING PROTEIN"/>
    <property type="match status" value="1"/>
</dbReference>
<dbReference type="VEuPathDB" id="VectorBase:AALB20_036953"/>
<keyword evidence="2" id="KW-1185">Reference proteome</keyword>
<reference evidence="2" key="1">
    <citation type="journal article" date="2017" name="G3 (Bethesda)">
        <title>The Physical Genome Mapping of Anopheles albimanus Corrected Scaffold Misassemblies and Identified Interarm Rearrangements in Genus Anopheles.</title>
        <authorList>
            <person name="Artemov G.N."/>
            <person name="Peery A.N."/>
            <person name="Jiang X."/>
            <person name="Tu Z."/>
            <person name="Stegniy V.N."/>
            <person name="Sharakhova M.V."/>
            <person name="Sharakhov I.V."/>
        </authorList>
    </citation>
    <scope>NUCLEOTIDE SEQUENCE [LARGE SCALE GENOMIC DNA]</scope>
    <source>
        <strain evidence="2">STECLA/ALBI9_A</strain>
    </source>
</reference>
<dbReference type="STRING" id="7167.A0A182FIC0"/>
<dbReference type="GeneID" id="118468854"/>
<dbReference type="EnsemblMetazoa" id="AALB006264-RA">
    <property type="protein sequence ID" value="AALB006264-PA"/>
    <property type="gene ID" value="AALB006264"/>
</dbReference>
<dbReference type="OrthoDB" id="6614653at2759"/>
<evidence type="ECO:0008006" key="3">
    <source>
        <dbReference type="Google" id="ProtNLM"/>
    </source>
</evidence>
<reference evidence="1" key="2">
    <citation type="submission" date="2022-08" db="UniProtKB">
        <authorList>
            <consortium name="EnsemblMetazoa"/>
        </authorList>
    </citation>
    <scope>IDENTIFICATION</scope>
    <source>
        <strain evidence="1">STECLA/ALBI9_A</strain>
    </source>
</reference>
<dbReference type="SUPFAM" id="SSF48371">
    <property type="entry name" value="ARM repeat"/>
    <property type="match status" value="1"/>
</dbReference>
<dbReference type="GO" id="GO:0005829">
    <property type="term" value="C:cytosol"/>
    <property type="evidence" value="ECO:0007669"/>
    <property type="project" value="TreeGrafter"/>
</dbReference>
<accession>A0A182FIC0</accession>
<protein>
    <recommendedName>
        <fullName evidence="3">DUF2428 domain-containing protein</fullName>
    </recommendedName>
</protein>
<dbReference type="InterPro" id="IPR051954">
    <property type="entry name" value="tRNA_methyltransferase_THADA"/>
</dbReference>
<dbReference type="RefSeq" id="XP_035796002.1">
    <property type="nucleotide sequence ID" value="XM_035940109.1"/>
</dbReference>
<name>A0A182FIC0_ANOAL</name>
<organism evidence="1 2">
    <name type="scientific">Anopheles albimanus</name>
    <name type="common">New world malaria mosquito</name>
    <dbReference type="NCBI Taxonomy" id="7167"/>
    <lineage>
        <taxon>Eukaryota</taxon>
        <taxon>Metazoa</taxon>
        <taxon>Ecdysozoa</taxon>
        <taxon>Arthropoda</taxon>
        <taxon>Hexapoda</taxon>
        <taxon>Insecta</taxon>
        <taxon>Pterygota</taxon>
        <taxon>Neoptera</taxon>
        <taxon>Endopterygota</taxon>
        <taxon>Diptera</taxon>
        <taxon>Nematocera</taxon>
        <taxon>Culicoidea</taxon>
        <taxon>Culicidae</taxon>
        <taxon>Anophelinae</taxon>
        <taxon>Anopheles</taxon>
    </lineage>
</organism>
<dbReference type="AlphaFoldDB" id="A0A182FIC0"/>
<sequence length="1176" mass="132989">MCALVSSQLTRTLLDEWQQRLAKANAFEEIISVAHEICRLKSSTTEDRSLNIQGLTNQLCSLLSNRAPATVRKVICKAYFRLMLYSTASFDPARRMTLLSMPALLDYTLVGADDPLDSIIVYGILQSKFLLQTMGLFPLLQQQIVTRTIEQFTAYRAGGFPLWSGTVIDNLIALHETGVLPTLLPNYDQLWPHVLANLDSPYASIRESTLKLLRAILCHGEWLRQVNLTGIVASWSWLNLNKLYLVALLIEKQPYALALETAGLRGADVAWVDVLVVSLQHKHLLPGGQALLRALYSKQLETDIVRQIWKLLTEASIADCIYIVRYWLHLLTAEHRVRLYHLLHLDLTVTNQQMQQLVETGACNRPADRLFILFAYGFRIQYEKHIRLAETLRHLCAVTGPDKTRTQLERCMLMETFAHHAMATLKGVLLCKGSFHPVTMEHVLLQSVRGITLVTAGRVQSRLDSKFRLVATIECRKLMEKLLQVLLTLHGTERGLQTVHDVKRSIDEVYRVICPEHDYPTSNRSAVPYGVTLENAMNQLVIKMADLLIAQQLHRRDFYYAAVIVGKRNGSGLLATIVDELGEWLDVCQNLRDPALLPTIPIFESLSTTVLGTAELAMTLLTISKSEDWRTGSSVANEYNSLIRVLNHSPAWNVYLETIGYHQSHDIEDYTLTEKPLSELRDKLWQTVTSSAKLLASYGIWLLQSCPVDPYTVHTFQKILSMLERCQLECIHPRQLLSISGSLGRLLQYAGRTKLRMMSSSPCYEQKIAETIVASFESHVNAFFEYHSSPGTTLAYRNHRGFFSFVALFIRNDLHSGVTRSFWYKFLHDRLGIPPSKYSAEWFNMENQRAPQVVGKVGALEMHLLALLAEDASLTEVILERIDELLILALVRTGSARWIERNAAISLWSTLVTKLTGLLPTAATDPTQCDWVPLQMSLDLLICKAPRTSRYILLSLQQLAKKIEKTSETMEAVDESCTLVPLLSLLARVEYRGYGIEGVQAYVVELRALLYKLLSHMNYVVRQQIAICLANVYDGCYLEIFLINHIPLLFATEKDQNFRHGFCLALLAAARKFKSHQYFLLGHHTGNALRSLKSVMETHYRQGTAAGVAPLPSTTNELYRSSLADLLYYLGFNASDDVVQGLLGSFPEADGWWALNLPDCTVEQDAMDDDYDEREE</sequence>
<evidence type="ECO:0000313" key="1">
    <source>
        <dbReference type="EnsemblMetazoa" id="AALB006264-PA"/>
    </source>
</evidence>